<protein>
    <recommendedName>
        <fullName evidence="2 7">DNA repair protein RecO</fullName>
    </recommendedName>
    <alternativeName>
        <fullName evidence="6 7">Recombination protein O</fullName>
    </alternativeName>
</protein>
<dbReference type="NCBIfam" id="TIGR00613">
    <property type="entry name" value="reco"/>
    <property type="match status" value="1"/>
</dbReference>
<dbReference type="SUPFAM" id="SSF57863">
    <property type="entry name" value="ArfGap/RecO-like zinc finger"/>
    <property type="match status" value="1"/>
</dbReference>
<proteinExistence type="inferred from homology"/>
<organism evidence="9 10">
    <name type="scientific">Bradyrhizobium canariense</name>
    <dbReference type="NCBI Taxonomy" id="255045"/>
    <lineage>
        <taxon>Bacteria</taxon>
        <taxon>Pseudomonadati</taxon>
        <taxon>Pseudomonadota</taxon>
        <taxon>Alphaproteobacteria</taxon>
        <taxon>Hyphomicrobiales</taxon>
        <taxon>Nitrobacteraceae</taxon>
        <taxon>Bradyrhizobium</taxon>
    </lineage>
</organism>
<dbReference type="Pfam" id="PF11967">
    <property type="entry name" value="RecO_N"/>
    <property type="match status" value="1"/>
</dbReference>
<dbReference type="InterPro" id="IPR037278">
    <property type="entry name" value="ARFGAP/RecO"/>
</dbReference>
<evidence type="ECO:0000256" key="1">
    <source>
        <dbReference type="ARBA" id="ARBA00007452"/>
    </source>
</evidence>
<keyword evidence="10" id="KW-1185">Reference proteome</keyword>
<feature type="domain" description="DNA replication/recombination mediator RecO N-terminal" evidence="8">
    <location>
        <begin position="1"/>
        <end position="69"/>
    </location>
</feature>
<evidence type="ECO:0000259" key="8">
    <source>
        <dbReference type="Pfam" id="PF11967"/>
    </source>
</evidence>
<comment type="similarity">
    <text evidence="1 7">Belongs to the RecO family.</text>
</comment>
<dbReference type="InterPro" id="IPR022572">
    <property type="entry name" value="DNA_rep/recomb_RecO_N"/>
</dbReference>
<dbReference type="RefSeq" id="WP_146686430.1">
    <property type="nucleotide sequence ID" value="NZ_LT629750.1"/>
</dbReference>
<evidence type="ECO:0000256" key="6">
    <source>
        <dbReference type="ARBA" id="ARBA00033409"/>
    </source>
</evidence>
<evidence type="ECO:0000256" key="7">
    <source>
        <dbReference type="HAMAP-Rule" id="MF_00201"/>
    </source>
</evidence>
<dbReference type="GO" id="GO:0006302">
    <property type="term" value="P:double-strand break repair"/>
    <property type="evidence" value="ECO:0007669"/>
    <property type="project" value="TreeGrafter"/>
</dbReference>
<dbReference type="AlphaFoldDB" id="A0A1H1P8I5"/>
<evidence type="ECO:0000256" key="2">
    <source>
        <dbReference type="ARBA" id="ARBA00021310"/>
    </source>
</evidence>
<evidence type="ECO:0000256" key="5">
    <source>
        <dbReference type="ARBA" id="ARBA00023204"/>
    </source>
</evidence>
<dbReference type="HAMAP" id="MF_00201">
    <property type="entry name" value="RecO"/>
    <property type="match status" value="1"/>
</dbReference>
<dbReference type="Gene3D" id="2.40.50.140">
    <property type="entry name" value="Nucleic acid-binding proteins"/>
    <property type="match status" value="1"/>
</dbReference>
<evidence type="ECO:0000256" key="4">
    <source>
        <dbReference type="ARBA" id="ARBA00023172"/>
    </source>
</evidence>
<keyword evidence="5 7" id="KW-0234">DNA repair</keyword>
<dbReference type="EMBL" id="LT629750">
    <property type="protein sequence ID" value="SDS06939.1"/>
    <property type="molecule type" value="Genomic_DNA"/>
</dbReference>
<evidence type="ECO:0000256" key="3">
    <source>
        <dbReference type="ARBA" id="ARBA00022763"/>
    </source>
</evidence>
<dbReference type="InterPro" id="IPR003717">
    <property type="entry name" value="RecO"/>
</dbReference>
<dbReference type="GO" id="GO:0006310">
    <property type="term" value="P:DNA recombination"/>
    <property type="evidence" value="ECO:0007669"/>
    <property type="project" value="UniProtKB-UniRule"/>
</dbReference>
<evidence type="ECO:0000313" key="10">
    <source>
        <dbReference type="Proteomes" id="UP000243904"/>
    </source>
</evidence>
<dbReference type="Pfam" id="PF02565">
    <property type="entry name" value="RecO_C"/>
    <property type="match status" value="1"/>
</dbReference>
<dbReference type="PANTHER" id="PTHR33991:SF1">
    <property type="entry name" value="DNA REPAIR PROTEIN RECO"/>
    <property type="match status" value="1"/>
</dbReference>
<gene>
    <name evidence="7" type="primary">recO</name>
    <name evidence="9" type="ORF">SAMN05444158_0903</name>
</gene>
<evidence type="ECO:0000313" key="9">
    <source>
        <dbReference type="EMBL" id="SDS06939.1"/>
    </source>
</evidence>
<dbReference type="InterPro" id="IPR042242">
    <property type="entry name" value="RecO_C"/>
</dbReference>
<keyword evidence="3 7" id="KW-0227">DNA damage</keyword>
<dbReference type="Gene3D" id="1.20.1440.120">
    <property type="entry name" value="Recombination protein O, C-terminal domain"/>
    <property type="match status" value="1"/>
</dbReference>
<dbReference type="Proteomes" id="UP000243904">
    <property type="component" value="Chromosome I"/>
</dbReference>
<dbReference type="SUPFAM" id="SSF50249">
    <property type="entry name" value="Nucleic acid-binding proteins"/>
    <property type="match status" value="1"/>
</dbReference>
<comment type="function">
    <text evidence="7">Involved in DNA repair and RecF pathway recombination.</text>
</comment>
<dbReference type="PANTHER" id="PTHR33991">
    <property type="entry name" value="DNA REPAIR PROTEIN RECO"/>
    <property type="match status" value="1"/>
</dbReference>
<name>A0A1H1P8I5_9BRAD</name>
<dbReference type="InterPro" id="IPR012340">
    <property type="entry name" value="NA-bd_OB-fold"/>
</dbReference>
<reference evidence="10" key="1">
    <citation type="submission" date="2016-10" db="EMBL/GenBank/DDBJ databases">
        <authorList>
            <person name="Varghese N."/>
            <person name="Submissions S."/>
        </authorList>
    </citation>
    <scope>NUCLEOTIDE SEQUENCE [LARGE SCALE GENOMIC DNA]</scope>
    <source>
        <strain evidence="10">GAS369</strain>
    </source>
</reference>
<accession>A0A1H1P8I5</accession>
<sequence length="247" mass="27223">MEWTDEGIVLGVRRHGESSAIVELLTRDHGRHLGLVRGGAGSRMRPLLQPGNSVSAVWRARLDEHLGTYAIEGTRLRAATVLSSSFAVYGVTHLAALARLLPERDPHQDIYDRLDHILDDFEDAGEAAVHLVKFELAMLAELGFGLDLENCAATGETSDLIYVSPKSGGAVSRRAGDPWRDRLLRLPPFLRQDDGSGWSDQDLQDGFRLTGLFLLRHVLEPRGHGHSDARDGFINAVARHRARLTVS</sequence>
<keyword evidence="4 7" id="KW-0233">DNA recombination</keyword>
<dbReference type="GO" id="GO:0043590">
    <property type="term" value="C:bacterial nucleoid"/>
    <property type="evidence" value="ECO:0007669"/>
    <property type="project" value="TreeGrafter"/>
</dbReference>